<sequence length="341" mass="36577">MSRIFITGATGYIGGDVLYALTQSFHSSKITALVRSESKASLITSKYPSVTPVIGDLDSAASITKEVADADVVLHLASSNHLPSASAIAKGLTETKRQSPVWIQISGASLLSGPEITSNSYGQARVQNHNDLQGIAEIRDIISSSPKRVVDHLILGLSSEQPNVRTAIIYGPLIYGLGRGPVNQRSIQLPDLVKATIQRGQGVQVGKGLSCWSNIHIADITELIVKLVKEAESRGNGDLWNENGIYFAENGKMPFGDISRKVTSFAVQKGFIKSADVQEIDAETADTLTAHGGILWGTNAQYTASRARELLGWKPAAPSFEDEIPRAVQEEASKLDSQSKI</sequence>
<reference evidence="2" key="2">
    <citation type="submission" date="2021-02" db="EMBL/GenBank/DDBJ databases">
        <title>Aspergillus puulaauensis MK2 genome sequence.</title>
        <authorList>
            <person name="Futagami T."/>
            <person name="Mori K."/>
            <person name="Kadooka C."/>
            <person name="Tanaka T."/>
        </authorList>
    </citation>
    <scope>NUCLEOTIDE SEQUENCE</scope>
    <source>
        <strain evidence="2">MK2</strain>
    </source>
</reference>
<feature type="domain" description="NmrA-like" evidence="1">
    <location>
        <begin position="2"/>
        <end position="90"/>
    </location>
</feature>
<reference evidence="2" key="1">
    <citation type="submission" date="2021-01" db="EMBL/GenBank/DDBJ databases">
        <authorList>
            <consortium name="Aspergillus puulaauensis MK2 genome sequencing consortium"/>
            <person name="Kazuki M."/>
            <person name="Futagami T."/>
        </authorList>
    </citation>
    <scope>NUCLEOTIDE SEQUENCE</scope>
    <source>
        <strain evidence="2">MK2</strain>
    </source>
</reference>
<dbReference type="InterPro" id="IPR008030">
    <property type="entry name" value="NmrA-like"/>
</dbReference>
<dbReference type="InterPro" id="IPR051783">
    <property type="entry name" value="NAD(P)-dependent_oxidoreduct"/>
</dbReference>
<dbReference type="EMBL" id="AP024447">
    <property type="protein sequence ID" value="BCS26301.1"/>
    <property type="molecule type" value="Genomic_DNA"/>
</dbReference>
<dbReference type="InterPro" id="IPR036291">
    <property type="entry name" value="NAD(P)-bd_dom_sf"/>
</dbReference>
<evidence type="ECO:0000313" key="3">
    <source>
        <dbReference type="Proteomes" id="UP000654913"/>
    </source>
</evidence>
<dbReference type="PANTHER" id="PTHR48079">
    <property type="entry name" value="PROTEIN YEEZ"/>
    <property type="match status" value="1"/>
</dbReference>
<dbReference type="PANTHER" id="PTHR48079:SF8">
    <property type="entry name" value="NAD(P)-BINDING DOMAIN-CONTAINING PROTEIN"/>
    <property type="match status" value="1"/>
</dbReference>
<gene>
    <name evidence="2" type="ORF">APUU_51012S</name>
</gene>
<name>A0A7R7XRN2_9EURO</name>
<evidence type="ECO:0000259" key="1">
    <source>
        <dbReference type="Pfam" id="PF05368"/>
    </source>
</evidence>
<dbReference type="GeneID" id="64976306"/>
<accession>A0A7R7XRN2</accession>
<keyword evidence="3" id="KW-1185">Reference proteome</keyword>
<dbReference type="SUPFAM" id="SSF51735">
    <property type="entry name" value="NAD(P)-binding Rossmann-fold domains"/>
    <property type="match status" value="1"/>
</dbReference>
<dbReference type="KEGG" id="apuu:APUU_51012S"/>
<dbReference type="OrthoDB" id="2130169at2759"/>
<proteinExistence type="predicted"/>
<organism evidence="2 3">
    <name type="scientific">Aspergillus puulaauensis</name>
    <dbReference type="NCBI Taxonomy" id="1220207"/>
    <lineage>
        <taxon>Eukaryota</taxon>
        <taxon>Fungi</taxon>
        <taxon>Dikarya</taxon>
        <taxon>Ascomycota</taxon>
        <taxon>Pezizomycotina</taxon>
        <taxon>Eurotiomycetes</taxon>
        <taxon>Eurotiomycetidae</taxon>
        <taxon>Eurotiales</taxon>
        <taxon>Aspergillaceae</taxon>
        <taxon>Aspergillus</taxon>
    </lineage>
</organism>
<dbReference type="GO" id="GO:0004029">
    <property type="term" value="F:aldehyde dehydrogenase (NAD+) activity"/>
    <property type="evidence" value="ECO:0007669"/>
    <property type="project" value="TreeGrafter"/>
</dbReference>
<dbReference type="Gene3D" id="3.40.50.720">
    <property type="entry name" value="NAD(P)-binding Rossmann-like Domain"/>
    <property type="match status" value="2"/>
</dbReference>
<dbReference type="GO" id="GO:0005737">
    <property type="term" value="C:cytoplasm"/>
    <property type="evidence" value="ECO:0007669"/>
    <property type="project" value="TreeGrafter"/>
</dbReference>
<dbReference type="Pfam" id="PF05368">
    <property type="entry name" value="NmrA"/>
    <property type="match status" value="1"/>
</dbReference>
<dbReference type="RefSeq" id="XP_041558495.1">
    <property type="nucleotide sequence ID" value="XM_041706073.1"/>
</dbReference>
<dbReference type="AlphaFoldDB" id="A0A7R7XRN2"/>
<evidence type="ECO:0000313" key="2">
    <source>
        <dbReference type="EMBL" id="BCS26301.1"/>
    </source>
</evidence>
<protein>
    <recommendedName>
        <fullName evidence="1">NmrA-like domain-containing protein</fullName>
    </recommendedName>
</protein>
<dbReference type="Proteomes" id="UP000654913">
    <property type="component" value="Chromosome 5"/>
</dbReference>